<comment type="caution">
    <text evidence="11">The sequence shown here is derived from an EMBL/GenBank/DDBJ whole genome shotgun (WGS) entry which is preliminary data.</text>
</comment>
<dbReference type="Gene3D" id="3.40.710.10">
    <property type="entry name" value="DD-peptidase/beta-lactamase superfamily"/>
    <property type="match status" value="1"/>
</dbReference>
<protein>
    <recommendedName>
        <fullName evidence="9">peptidoglycan glycosyltransferase</fullName>
        <ecNumber evidence="9">2.4.99.28</ecNumber>
    </recommendedName>
</protein>
<comment type="catalytic activity">
    <reaction evidence="10">
        <text>[GlcNAc-(1-&gt;4)-Mur2Ac(oyl-L-Ala-gamma-D-Glu-L-Lys-D-Ala-D-Ala)](n)-di-trans,octa-cis-undecaprenyl diphosphate + beta-D-GlcNAc-(1-&gt;4)-Mur2Ac(oyl-L-Ala-gamma-D-Glu-L-Lys-D-Ala-D-Ala)-di-trans,octa-cis-undecaprenyl diphosphate = [GlcNAc-(1-&gt;4)-Mur2Ac(oyl-L-Ala-gamma-D-Glu-L-Lys-D-Ala-D-Ala)](n+1)-di-trans,octa-cis-undecaprenyl diphosphate + di-trans,octa-cis-undecaprenyl diphosphate + H(+)</text>
        <dbReference type="Rhea" id="RHEA:23708"/>
        <dbReference type="Rhea" id="RHEA-COMP:9602"/>
        <dbReference type="Rhea" id="RHEA-COMP:9603"/>
        <dbReference type="ChEBI" id="CHEBI:15378"/>
        <dbReference type="ChEBI" id="CHEBI:58405"/>
        <dbReference type="ChEBI" id="CHEBI:60033"/>
        <dbReference type="ChEBI" id="CHEBI:78435"/>
        <dbReference type="EC" id="2.4.99.28"/>
    </reaction>
</comment>
<dbReference type="PANTHER" id="PTHR32282">
    <property type="entry name" value="BINDING PROTEIN TRANSPEPTIDASE, PUTATIVE-RELATED"/>
    <property type="match status" value="1"/>
</dbReference>
<evidence type="ECO:0000256" key="8">
    <source>
        <dbReference type="ARBA" id="ARBA00023316"/>
    </source>
</evidence>
<evidence type="ECO:0000256" key="1">
    <source>
        <dbReference type="ARBA" id="ARBA00004370"/>
    </source>
</evidence>
<dbReference type="Proteomes" id="UP000176815">
    <property type="component" value="Unassembled WGS sequence"/>
</dbReference>
<dbReference type="Gene3D" id="2.60.40.10">
    <property type="entry name" value="Immunoglobulins"/>
    <property type="match status" value="1"/>
</dbReference>
<evidence type="ECO:0000256" key="9">
    <source>
        <dbReference type="ARBA" id="ARBA00044770"/>
    </source>
</evidence>
<keyword evidence="6" id="KW-0573">Peptidoglycan synthesis</keyword>
<keyword evidence="3" id="KW-0328">Glycosyltransferase</keyword>
<dbReference type="GO" id="GO:0030288">
    <property type="term" value="C:outer membrane-bounded periplasmic space"/>
    <property type="evidence" value="ECO:0007669"/>
    <property type="project" value="TreeGrafter"/>
</dbReference>
<evidence type="ECO:0000256" key="6">
    <source>
        <dbReference type="ARBA" id="ARBA00022984"/>
    </source>
</evidence>
<dbReference type="InterPro" id="IPR013783">
    <property type="entry name" value="Ig-like_fold"/>
</dbReference>
<dbReference type="InterPro" id="IPR050396">
    <property type="entry name" value="Glycosyltr_51/Transpeptidase"/>
</dbReference>
<dbReference type="InterPro" id="IPR012338">
    <property type="entry name" value="Beta-lactam/transpept-like"/>
</dbReference>
<keyword evidence="4" id="KW-0808">Transferase</keyword>
<evidence type="ECO:0000256" key="5">
    <source>
        <dbReference type="ARBA" id="ARBA00022960"/>
    </source>
</evidence>
<dbReference type="EC" id="2.4.99.28" evidence="9"/>
<dbReference type="GO" id="GO:0009252">
    <property type="term" value="P:peptidoglycan biosynthetic process"/>
    <property type="evidence" value="ECO:0007669"/>
    <property type="project" value="UniProtKB-KW"/>
</dbReference>
<gene>
    <name evidence="11" type="ORF">A2619_05195</name>
</gene>
<keyword evidence="5" id="KW-0133">Cell shape</keyword>
<organism evidence="11 12">
    <name type="scientific">candidate division WWE3 bacterium RIFOXYD1_FULL_39_9</name>
    <dbReference type="NCBI Taxonomy" id="1802649"/>
    <lineage>
        <taxon>Bacteria</taxon>
        <taxon>Katanobacteria</taxon>
    </lineage>
</organism>
<reference evidence="11 12" key="1">
    <citation type="journal article" date="2016" name="Nat. Commun.">
        <title>Thousands of microbial genomes shed light on interconnected biogeochemical processes in an aquifer system.</title>
        <authorList>
            <person name="Anantharaman K."/>
            <person name="Brown C.T."/>
            <person name="Hug L.A."/>
            <person name="Sharon I."/>
            <person name="Castelle C.J."/>
            <person name="Probst A.J."/>
            <person name="Thomas B.C."/>
            <person name="Singh A."/>
            <person name="Wilkins M.J."/>
            <person name="Karaoz U."/>
            <person name="Brodie E.L."/>
            <person name="Williams K.H."/>
            <person name="Hubbard S.S."/>
            <person name="Banfield J.F."/>
        </authorList>
    </citation>
    <scope>NUCLEOTIDE SEQUENCE [LARGE SCALE GENOMIC DNA]</scope>
</reference>
<evidence type="ECO:0000256" key="4">
    <source>
        <dbReference type="ARBA" id="ARBA00022679"/>
    </source>
</evidence>
<dbReference type="GO" id="GO:0016020">
    <property type="term" value="C:membrane"/>
    <property type="evidence" value="ECO:0007669"/>
    <property type="project" value="UniProtKB-SubCell"/>
</dbReference>
<evidence type="ECO:0000256" key="3">
    <source>
        <dbReference type="ARBA" id="ARBA00022676"/>
    </source>
</evidence>
<keyword evidence="2" id="KW-1003">Cell membrane</keyword>
<dbReference type="GO" id="GO:0008360">
    <property type="term" value="P:regulation of cell shape"/>
    <property type="evidence" value="ECO:0007669"/>
    <property type="project" value="UniProtKB-KW"/>
</dbReference>
<dbReference type="AlphaFoldDB" id="A0A1F4X8X4"/>
<evidence type="ECO:0000313" key="11">
    <source>
        <dbReference type="EMBL" id="OGC78118.1"/>
    </source>
</evidence>
<evidence type="ECO:0000313" key="12">
    <source>
        <dbReference type="Proteomes" id="UP000176815"/>
    </source>
</evidence>
<evidence type="ECO:0000256" key="2">
    <source>
        <dbReference type="ARBA" id="ARBA00022475"/>
    </source>
</evidence>
<dbReference type="GO" id="GO:0008955">
    <property type="term" value="F:peptidoglycan glycosyltransferase activity"/>
    <property type="evidence" value="ECO:0007669"/>
    <property type="project" value="UniProtKB-EC"/>
</dbReference>
<dbReference type="PANTHER" id="PTHR32282:SF11">
    <property type="entry name" value="PENICILLIN-BINDING PROTEIN 1B"/>
    <property type="match status" value="1"/>
</dbReference>
<name>A0A1F4X8X4_UNCKA</name>
<comment type="subcellular location">
    <subcellularLocation>
        <location evidence="1">Membrane</location>
    </subcellularLocation>
</comment>
<keyword evidence="7" id="KW-0472">Membrane</keyword>
<sequence length="389" mass="43353">MIDMAEQMGISTFKERDRYGLSLTLGGGETKLLELTGAFNVFAARGVYRQPTPLVEVKDSNGNLIYKWQDTGGIKAMDEGVAFLISDILSDDGARSAVFGLGSLLNIPGHQVAVKTGTTDDKRDNYAIGYTPSIVAGSWVGNNNNEEMNPNVASGITGASPIWNRFMKEFLTGKENEKFEAPKNVKKIEVDELTGLLPQEGFGTRNEWFLQDTEPTARSDWYQRIEVCKIDGRIANDGCKDADETDTNTFIKITAELPEWQSSVDAWVKENYDEDRYFPPQMRSRLEFDGDSVSNKDDVNVEIIELDEGDKVYLHFRLSVEVSAYNDVEVVRIYMDGQKMTDDESAPYGYNFELPASAIGKHEFEAVATDDDGNKGSKKVNLEVVGYAR</sequence>
<dbReference type="SUPFAM" id="SSF56601">
    <property type="entry name" value="beta-lactamase/transpeptidase-like"/>
    <property type="match status" value="1"/>
</dbReference>
<proteinExistence type="predicted"/>
<evidence type="ECO:0000256" key="10">
    <source>
        <dbReference type="ARBA" id="ARBA00049902"/>
    </source>
</evidence>
<keyword evidence="8" id="KW-0961">Cell wall biogenesis/degradation</keyword>
<dbReference type="EMBL" id="MEWG01000007">
    <property type="protein sequence ID" value="OGC78118.1"/>
    <property type="molecule type" value="Genomic_DNA"/>
</dbReference>
<dbReference type="GO" id="GO:0071555">
    <property type="term" value="P:cell wall organization"/>
    <property type="evidence" value="ECO:0007669"/>
    <property type="project" value="UniProtKB-KW"/>
</dbReference>
<accession>A0A1F4X8X4</accession>
<evidence type="ECO:0000256" key="7">
    <source>
        <dbReference type="ARBA" id="ARBA00023136"/>
    </source>
</evidence>